<evidence type="ECO:0000313" key="8">
    <source>
        <dbReference type="EMBL" id="GAA2045186.1"/>
    </source>
</evidence>
<name>A0ABN2UWP1_9ACTN</name>
<dbReference type="InterPro" id="IPR007627">
    <property type="entry name" value="RNA_pol_sigma70_r2"/>
</dbReference>
<protein>
    <submittedName>
        <fullName evidence="8">Uncharacterized protein</fullName>
    </submittedName>
</protein>
<dbReference type="Gene3D" id="1.10.1740.10">
    <property type="match status" value="1"/>
</dbReference>
<feature type="domain" description="RNA polymerase sigma-70 region 2" evidence="6">
    <location>
        <begin position="26"/>
        <end position="83"/>
    </location>
</feature>
<dbReference type="Pfam" id="PF08281">
    <property type="entry name" value="Sigma70_r4_2"/>
    <property type="match status" value="1"/>
</dbReference>
<sequence length="278" mass="30562">MTDFATDRELVARAVDGDQDALTEVVRRVQDPVHRLAVRMTGRPADAEDATQEILIRILTRLATFRAEASLLTWAYRIALNHLTGERARPRRELLSFDTYRQDLQDGLAAPPYQGPDSELLATEIRLLCTQALLLCLDLDARAAYVLAEILQLPGEEAAWILGVAPATYRKRAERARRNVRAALSDRCGLLDAKAPCRCGKRINHALAKGRIPAGGPVYVGLPATKSAATDLGRLRDVDELLRSHPAYAAPEARIGAVLALVRSGRYEGLLPEGEEQE</sequence>
<dbReference type="EMBL" id="BAAAQN010000038">
    <property type="protein sequence ID" value="GAA2045186.1"/>
    <property type="molecule type" value="Genomic_DNA"/>
</dbReference>
<evidence type="ECO:0000256" key="2">
    <source>
        <dbReference type="ARBA" id="ARBA00023015"/>
    </source>
</evidence>
<dbReference type="InterPro" id="IPR013324">
    <property type="entry name" value="RNA_pol_sigma_r3/r4-like"/>
</dbReference>
<dbReference type="InterPro" id="IPR039425">
    <property type="entry name" value="RNA_pol_sigma-70-like"/>
</dbReference>
<reference evidence="9" key="1">
    <citation type="journal article" date="2019" name="Int. J. Syst. Evol. Microbiol.">
        <title>The Global Catalogue of Microorganisms (GCM) 10K type strain sequencing project: providing services to taxonomists for standard genome sequencing and annotation.</title>
        <authorList>
            <consortium name="The Broad Institute Genomics Platform"/>
            <consortium name="The Broad Institute Genome Sequencing Center for Infectious Disease"/>
            <person name="Wu L."/>
            <person name="Ma J."/>
        </authorList>
    </citation>
    <scope>NUCLEOTIDE SEQUENCE [LARGE SCALE GENOMIC DNA]</scope>
    <source>
        <strain evidence="9">JCM 16014</strain>
    </source>
</reference>
<dbReference type="Pfam" id="PF04542">
    <property type="entry name" value="Sigma70_r2"/>
    <property type="match status" value="1"/>
</dbReference>
<dbReference type="PANTHER" id="PTHR43133">
    <property type="entry name" value="RNA POLYMERASE ECF-TYPE SIGMA FACTO"/>
    <property type="match status" value="1"/>
</dbReference>
<dbReference type="Gene3D" id="1.10.10.10">
    <property type="entry name" value="Winged helix-like DNA-binding domain superfamily/Winged helix DNA-binding domain"/>
    <property type="match status" value="1"/>
</dbReference>
<dbReference type="InterPro" id="IPR013325">
    <property type="entry name" value="RNA_pol_sigma_r2"/>
</dbReference>
<organism evidence="8 9">
    <name type="scientific">Catenulispora yoronensis</name>
    <dbReference type="NCBI Taxonomy" id="450799"/>
    <lineage>
        <taxon>Bacteria</taxon>
        <taxon>Bacillati</taxon>
        <taxon>Actinomycetota</taxon>
        <taxon>Actinomycetes</taxon>
        <taxon>Catenulisporales</taxon>
        <taxon>Catenulisporaceae</taxon>
        <taxon>Catenulispora</taxon>
    </lineage>
</organism>
<dbReference type="InterPro" id="IPR014284">
    <property type="entry name" value="RNA_pol_sigma-70_dom"/>
</dbReference>
<dbReference type="Proteomes" id="UP001500751">
    <property type="component" value="Unassembled WGS sequence"/>
</dbReference>
<keyword evidence="9" id="KW-1185">Reference proteome</keyword>
<dbReference type="SUPFAM" id="SSF88659">
    <property type="entry name" value="Sigma3 and sigma4 domains of RNA polymerase sigma factors"/>
    <property type="match status" value="1"/>
</dbReference>
<dbReference type="InterPro" id="IPR013249">
    <property type="entry name" value="RNA_pol_sigma70_r4_t2"/>
</dbReference>
<accession>A0ABN2UWP1</accession>
<evidence type="ECO:0000313" key="9">
    <source>
        <dbReference type="Proteomes" id="UP001500751"/>
    </source>
</evidence>
<evidence type="ECO:0000256" key="3">
    <source>
        <dbReference type="ARBA" id="ARBA00023082"/>
    </source>
</evidence>
<keyword evidence="3" id="KW-0731">Sigma factor</keyword>
<feature type="domain" description="RNA polymerase sigma factor 70 region 4 type 2" evidence="7">
    <location>
        <begin position="129"/>
        <end position="178"/>
    </location>
</feature>
<dbReference type="PANTHER" id="PTHR43133:SF8">
    <property type="entry name" value="RNA POLYMERASE SIGMA FACTOR HI_1459-RELATED"/>
    <property type="match status" value="1"/>
</dbReference>
<comment type="similarity">
    <text evidence="1">Belongs to the sigma-70 factor family. ECF subfamily.</text>
</comment>
<evidence type="ECO:0000259" key="6">
    <source>
        <dbReference type="Pfam" id="PF04542"/>
    </source>
</evidence>
<evidence type="ECO:0000256" key="1">
    <source>
        <dbReference type="ARBA" id="ARBA00010641"/>
    </source>
</evidence>
<evidence type="ECO:0000259" key="7">
    <source>
        <dbReference type="Pfam" id="PF08281"/>
    </source>
</evidence>
<proteinExistence type="inferred from homology"/>
<evidence type="ECO:0000256" key="4">
    <source>
        <dbReference type="ARBA" id="ARBA00023125"/>
    </source>
</evidence>
<dbReference type="NCBIfam" id="TIGR02937">
    <property type="entry name" value="sigma70-ECF"/>
    <property type="match status" value="1"/>
</dbReference>
<keyword evidence="4" id="KW-0238">DNA-binding</keyword>
<evidence type="ECO:0000256" key="5">
    <source>
        <dbReference type="ARBA" id="ARBA00023163"/>
    </source>
</evidence>
<dbReference type="RefSeq" id="WP_344668687.1">
    <property type="nucleotide sequence ID" value="NZ_BAAAQN010000038.1"/>
</dbReference>
<gene>
    <name evidence="8" type="ORF">GCM10009839_56390</name>
</gene>
<keyword evidence="2" id="KW-0805">Transcription regulation</keyword>
<comment type="caution">
    <text evidence="8">The sequence shown here is derived from an EMBL/GenBank/DDBJ whole genome shotgun (WGS) entry which is preliminary data.</text>
</comment>
<keyword evidence="5" id="KW-0804">Transcription</keyword>
<dbReference type="InterPro" id="IPR036388">
    <property type="entry name" value="WH-like_DNA-bd_sf"/>
</dbReference>
<dbReference type="SUPFAM" id="SSF88946">
    <property type="entry name" value="Sigma2 domain of RNA polymerase sigma factors"/>
    <property type="match status" value="1"/>
</dbReference>